<evidence type="ECO:0000313" key="3">
    <source>
        <dbReference type="Proteomes" id="UP000641588"/>
    </source>
</evidence>
<dbReference type="EMBL" id="WHOD01000080">
    <property type="protein sequence ID" value="NOU95755.1"/>
    <property type="molecule type" value="Genomic_DNA"/>
</dbReference>
<proteinExistence type="predicted"/>
<dbReference type="SUPFAM" id="SSF53822">
    <property type="entry name" value="Periplasmic binding protein-like I"/>
    <property type="match status" value="1"/>
</dbReference>
<evidence type="ECO:0000313" key="2">
    <source>
        <dbReference type="EMBL" id="NOU95755.1"/>
    </source>
</evidence>
<sequence length="50" mass="5345">MQNILTARPDVTIVYTASDDSELGALEAIKQAHLEGQVQVIGFDGSNEAQ</sequence>
<keyword evidence="3" id="KW-1185">Reference proteome</keyword>
<reference evidence="2" key="1">
    <citation type="submission" date="2019-10" db="EMBL/GenBank/DDBJ databases">
        <title>Description of Paenibacillus glebae sp. nov.</title>
        <authorList>
            <person name="Carlier A."/>
            <person name="Qi S."/>
        </authorList>
    </citation>
    <scope>NUCLEOTIDE SEQUENCE</scope>
    <source>
        <strain evidence="2">LMG 31456</strain>
    </source>
</reference>
<dbReference type="InterPro" id="IPR028082">
    <property type="entry name" value="Peripla_BP_I"/>
</dbReference>
<dbReference type="Pfam" id="PF13407">
    <property type="entry name" value="Peripla_BP_4"/>
    <property type="match status" value="1"/>
</dbReference>
<dbReference type="Proteomes" id="UP000641588">
    <property type="component" value="Unassembled WGS sequence"/>
</dbReference>
<protein>
    <submittedName>
        <fullName evidence="2">Substrate-binding domain-containing protein</fullName>
    </submittedName>
</protein>
<organism evidence="2 3">
    <name type="scientific">Paenibacillus foliorum</name>
    <dbReference type="NCBI Taxonomy" id="2654974"/>
    <lineage>
        <taxon>Bacteria</taxon>
        <taxon>Bacillati</taxon>
        <taxon>Bacillota</taxon>
        <taxon>Bacilli</taxon>
        <taxon>Bacillales</taxon>
        <taxon>Paenibacillaceae</taxon>
        <taxon>Paenibacillus</taxon>
    </lineage>
</organism>
<dbReference type="InterPro" id="IPR025997">
    <property type="entry name" value="SBP_2_dom"/>
</dbReference>
<dbReference type="Gene3D" id="3.40.50.2300">
    <property type="match status" value="1"/>
</dbReference>
<feature type="domain" description="Periplasmic binding protein" evidence="1">
    <location>
        <begin position="1"/>
        <end position="49"/>
    </location>
</feature>
<comment type="caution">
    <text evidence="2">The sequence shown here is derived from an EMBL/GenBank/DDBJ whole genome shotgun (WGS) entry which is preliminary data.</text>
</comment>
<dbReference type="AlphaFoldDB" id="A0A972K2C9"/>
<gene>
    <name evidence="2" type="ORF">GC093_21375</name>
</gene>
<evidence type="ECO:0000259" key="1">
    <source>
        <dbReference type="Pfam" id="PF13407"/>
    </source>
</evidence>
<name>A0A972K2C9_9BACL</name>
<accession>A0A972K2C9</accession>